<dbReference type="Pfam" id="PF14277">
    <property type="entry name" value="DUF4364"/>
    <property type="match status" value="1"/>
</dbReference>
<dbReference type="RefSeq" id="WP_349054398.1">
    <property type="nucleotide sequence ID" value="NZ_JBBNPS010000022.1"/>
</dbReference>
<keyword evidence="2" id="KW-1185">Reference proteome</keyword>
<evidence type="ECO:0000313" key="2">
    <source>
        <dbReference type="Proteomes" id="UP001481872"/>
    </source>
</evidence>
<dbReference type="EMBL" id="JBBNPS010000022">
    <property type="protein sequence ID" value="MEQ3354084.1"/>
    <property type="molecule type" value="Genomic_DNA"/>
</dbReference>
<comment type="caution">
    <text evidence="1">The sequence shown here is derived from an EMBL/GenBank/DDBJ whole genome shotgun (WGS) entry which is preliminary data.</text>
</comment>
<reference evidence="1 2" key="1">
    <citation type="submission" date="2024-04" db="EMBL/GenBank/DDBJ databases">
        <title>Human intestinal bacterial collection.</title>
        <authorList>
            <person name="Pauvert C."/>
            <person name="Hitch T.C.A."/>
            <person name="Clavel T."/>
        </authorList>
    </citation>
    <scope>NUCLEOTIDE SEQUENCE [LARGE SCALE GENOMIC DNA]</scope>
    <source>
        <strain evidence="1 2">CLA-SR-H026</strain>
    </source>
</reference>
<protein>
    <submittedName>
        <fullName evidence="1">DUF4364 family protein</fullName>
    </submittedName>
</protein>
<organism evidence="1 2">
    <name type="scientific">Aedoeadaptatus acetigenes</name>
    <dbReference type="NCBI Taxonomy" id="2981723"/>
    <lineage>
        <taxon>Bacteria</taxon>
        <taxon>Bacillati</taxon>
        <taxon>Bacillota</taxon>
        <taxon>Tissierellia</taxon>
        <taxon>Tissierellales</taxon>
        <taxon>Peptoniphilaceae</taxon>
        <taxon>Aedoeadaptatus</taxon>
    </lineage>
</organism>
<proteinExistence type="predicted"/>
<name>A0ABV1J7C0_9FIRM</name>
<dbReference type="InterPro" id="IPR025374">
    <property type="entry name" value="DUF4364"/>
</dbReference>
<sequence>MKKETLHTLAADKLYLLSSIDAWKGPVRRKDFYDAVLNEGRMNYFFLCQYMSELCDADFIEDANEILTLTEEGKDVLAMFGDAATPVAQGDGLPQASYAVYDEGNFRVYQKRVDDVLVFSLALSKDAFKISFENEDDGEQVEELIRRFNS</sequence>
<gene>
    <name evidence="1" type="ORF">AAA081_07255</name>
</gene>
<dbReference type="Proteomes" id="UP001481872">
    <property type="component" value="Unassembled WGS sequence"/>
</dbReference>
<accession>A0ABV1J7C0</accession>
<evidence type="ECO:0000313" key="1">
    <source>
        <dbReference type="EMBL" id="MEQ3354084.1"/>
    </source>
</evidence>